<feature type="non-terminal residue" evidence="3">
    <location>
        <position position="1"/>
    </location>
</feature>
<dbReference type="SUPFAM" id="SSF49879">
    <property type="entry name" value="SMAD/FHA domain"/>
    <property type="match status" value="1"/>
</dbReference>
<dbReference type="CDD" id="cd00060">
    <property type="entry name" value="FHA"/>
    <property type="match status" value="1"/>
</dbReference>
<reference evidence="3" key="1">
    <citation type="submission" date="2023-10" db="EMBL/GenBank/DDBJ databases">
        <authorList>
            <person name="Chen Y."/>
            <person name="Shah S."/>
            <person name="Dougan E. K."/>
            <person name="Thang M."/>
            <person name="Chan C."/>
        </authorList>
    </citation>
    <scope>NUCLEOTIDE SEQUENCE [LARGE SCALE GENOMIC DNA]</scope>
</reference>
<evidence type="ECO:0000313" key="4">
    <source>
        <dbReference type="Proteomes" id="UP001189429"/>
    </source>
</evidence>
<dbReference type="InterPro" id="IPR050923">
    <property type="entry name" value="Cell_Proc_Reg/RNA_Proc"/>
</dbReference>
<evidence type="ECO:0000313" key="3">
    <source>
        <dbReference type="EMBL" id="CAK0814635.1"/>
    </source>
</evidence>
<feature type="domain" description="FHA" evidence="2">
    <location>
        <begin position="239"/>
        <end position="293"/>
    </location>
</feature>
<dbReference type="PROSITE" id="PS50006">
    <property type="entry name" value="FHA_DOMAIN"/>
    <property type="match status" value="1"/>
</dbReference>
<comment type="caution">
    <text evidence="3">The sequence shown here is derived from an EMBL/GenBank/DDBJ whole genome shotgun (WGS) entry which is preliminary data.</text>
</comment>
<dbReference type="Gene3D" id="2.60.200.20">
    <property type="match status" value="1"/>
</dbReference>
<evidence type="ECO:0000256" key="1">
    <source>
        <dbReference type="SAM" id="MobiDB-lite"/>
    </source>
</evidence>
<name>A0ABN9R883_9DINO</name>
<feature type="region of interest" description="Disordered" evidence="1">
    <location>
        <begin position="1"/>
        <end position="62"/>
    </location>
</feature>
<sequence length="325" mass="33525">PSSARAPRPGRAGCAPRSCATRPPSSACGGSGASAGTSAGGARPPSGAAPWTRPPRRTRPAWRASAGCAVAAPASPWSCQKRGCRGSEEAPPGAPEEPLSAVRPGTHWHEFCQLFGAVERVECAAAGGARERRVVTLLARFCQPEGAQNMYEALADRYLFRPWDKETDEGDAEECFQVTCALNAVADDLARALLLRGEPVLDSEVAFVLRRAGGAAPEEAAGGPGAPGEVLLTSSRPQLVLGREPGEGVDVALRRAHVSKAHAALSLQGHGGELAALLQDTSSNGTWVNGARLDPGRPVHLRPGDRVSFLPPGAPASELGGGPLV</sequence>
<feature type="compositionally biased region" description="Low complexity" evidence="1">
    <location>
        <begin position="1"/>
        <end position="51"/>
    </location>
</feature>
<feature type="region of interest" description="Disordered" evidence="1">
    <location>
        <begin position="78"/>
        <end position="102"/>
    </location>
</feature>
<accession>A0ABN9R883</accession>
<dbReference type="Proteomes" id="UP001189429">
    <property type="component" value="Unassembled WGS sequence"/>
</dbReference>
<organism evidence="3 4">
    <name type="scientific">Prorocentrum cordatum</name>
    <dbReference type="NCBI Taxonomy" id="2364126"/>
    <lineage>
        <taxon>Eukaryota</taxon>
        <taxon>Sar</taxon>
        <taxon>Alveolata</taxon>
        <taxon>Dinophyceae</taxon>
        <taxon>Prorocentrales</taxon>
        <taxon>Prorocentraceae</taxon>
        <taxon>Prorocentrum</taxon>
    </lineage>
</organism>
<dbReference type="InterPro" id="IPR000253">
    <property type="entry name" value="FHA_dom"/>
</dbReference>
<keyword evidence="4" id="KW-1185">Reference proteome</keyword>
<protein>
    <recommendedName>
        <fullName evidence="2">FHA domain-containing protein</fullName>
    </recommendedName>
</protein>
<evidence type="ECO:0000259" key="2">
    <source>
        <dbReference type="PROSITE" id="PS50006"/>
    </source>
</evidence>
<dbReference type="SMART" id="SM00240">
    <property type="entry name" value="FHA"/>
    <property type="match status" value="1"/>
</dbReference>
<dbReference type="Pfam" id="PF00498">
    <property type="entry name" value="FHA"/>
    <property type="match status" value="1"/>
</dbReference>
<proteinExistence type="predicted"/>
<dbReference type="InterPro" id="IPR008984">
    <property type="entry name" value="SMAD_FHA_dom_sf"/>
</dbReference>
<feature type="region of interest" description="Disordered" evidence="1">
    <location>
        <begin position="306"/>
        <end position="325"/>
    </location>
</feature>
<dbReference type="EMBL" id="CAUYUJ010005695">
    <property type="protein sequence ID" value="CAK0814635.1"/>
    <property type="molecule type" value="Genomic_DNA"/>
</dbReference>
<dbReference type="PANTHER" id="PTHR23308">
    <property type="entry name" value="NUCLEAR INHIBITOR OF PROTEIN PHOSPHATASE-1"/>
    <property type="match status" value="1"/>
</dbReference>
<gene>
    <name evidence="3" type="ORF">PCOR1329_LOCUS18187</name>
</gene>